<accession>A0A0C5VMW2</accession>
<sequence length="44" mass="5341">MVLQLADQKVCVFHRLWLKAVAMVLCPERFRMRIRLRHADFMNP</sequence>
<dbReference type="AlphaFoldDB" id="A0A0C5VMW2"/>
<dbReference type="EMBL" id="CP007142">
    <property type="protein sequence ID" value="AJQ96067.1"/>
    <property type="molecule type" value="Genomic_DNA"/>
</dbReference>
<name>A0A0C5VMW2_9GAMM</name>
<protein>
    <submittedName>
        <fullName evidence="1">Uncharacterized protein</fullName>
    </submittedName>
</protein>
<organism evidence="1 2">
    <name type="scientific">Gynuella sunshinyii YC6258</name>
    <dbReference type="NCBI Taxonomy" id="1445510"/>
    <lineage>
        <taxon>Bacteria</taxon>
        <taxon>Pseudomonadati</taxon>
        <taxon>Pseudomonadota</taxon>
        <taxon>Gammaproteobacteria</taxon>
        <taxon>Oceanospirillales</taxon>
        <taxon>Saccharospirillaceae</taxon>
        <taxon>Gynuella</taxon>
    </lineage>
</organism>
<evidence type="ECO:0000313" key="2">
    <source>
        <dbReference type="Proteomes" id="UP000032266"/>
    </source>
</evidence>
<reference evidence="1 2" key="1">
    <citation type="submission" date="2014-01" db="EMBL/GenBank/DDBJ databases">
        <title>Full genme sequencing of cellulolytic bacterium Gynuella sunshinyii YC6258T gen. nov., sp. nov.</title>
        <authorList>
            <person name="Khan H."/>
            <person name="Chung E.J."/>
            <person name="Chung Y.R."/>
        </authorList>
    </citation>
    <scope>NUCLEOTIDE SEQUENCE [LARGE SCALE GENOMIC DNA]</scope>
    <source>
        <strain evidence="1 2">YC6258</strain>
    </source>
</reference>
<dbReference type="Proteomes" id="UP000032266">
    <property type="component" value="Chromosome"/>
</dbReference>
<evidence type="ECO:0000313" key="1">
    <source>
        <dbReference type="EMBL" id="AJQ96067.1"/>
    </source>
</evidence>
<dbReference type="KEGG" id="gsn:YC6258_04031"/>
<proteinExistence type="predicted"/>
<dbReference type="STRING" id="1445510.YC6258_04031"/>
<keyword evidence="2" id="KW-1185">Reference proteome</keyword>
<dbReference type="HOGENOM" id="CLU_3216900_0_0_6"/>
<gene>
    <name evidence="1" type="ORF">YC6258_04031</name>
</gene>